<proteinExistence type="predicted"/>
<dbReference type="InterPro" id="IPR004136">
    <property type="entry name" value="NMO"/>
</dbReference>
<feature type="transmembrane region" description="Helical" evidence="9">
    <location>
        <begin position="175"/>
        <end position="195"/>
    </location>
</feature>
<comment type="caution">
    <text evidence="11">The sequence shown here is derived from an EMBL/GenBank/DDBJ whole genome shotgun (WGS) entry which is preliminary data.</text>
</comment>
<dbReference type="GO" id="GO:0022857">
    <property type="term" value="F:transmembrane transporter activity"/>
    <property type="evidence" value="ECO:0007669"/>
    <property type="project" value="InterPro"/>
</dbReference>
<dbReference type="OrthoDB" id="5376138at2759"/>
<keyword evidence="4 9" id="KW-0812">Transmembrane</keyword>
<dbReference type="FunFam" id="1.20.1250.20:FF:000088">
    <property type="entry name" value="MFS multidrug transporter, putative"/>
    <property type="match status" value="1"/>
</dbReference>
<evidence type="ECO:0000256" key="4">
    <source>
        <dbReference type="ARBA" id="ARBA00022692"/>
    </source>
</evidence>
<keyword evidence="7 9" id="KW-0472">Membrane</keyword>
<dbReference type="CDD" id="cd04730">
    <property type="entry name" value="NPD_like"/>
    <property type="match status" value="1"/>
</dbReference>
<feature type="transmembrane region" description="Helical" evidence="9">
    <location>
        <begin position="491"/>
        <end position="513"/>
    </location>
</feature>
<evidence type="ECO:0000259" key="10">
    <source>
        <dbReference type="PROSITE" id="PS50850"/>
    </source>
</evidence>
<dbReference type="SUPFAM" id="SSF51412">
    <property type="entry name" value="Inosine monophosphate dehydrogenase (IMPDH)"/>
    <property type="match status" value="1"/>
</dbReference>
<evidence type="ECO:0000256" key="2">
    <source>
        <dbReference type="ARBA" id="ARBA00022630"/>
    </source>
</evidence>
<feature type="transmembrane region" description="Helical" evidence="9">
    <location>
        <begin position="311"/>
        <end position="335"/>
    </location>
</feature>
<comment type="subcellular location">
    <subcellularLocation>
        <location evidence="1">Membrane</location>
        <topology evidence="1">Multi-pass membrane protein</topology>
    </subcellularLocation>
</comment>
<evidence type="ECO:0000256" key="6">
    <source>
        <dbReference type="ARBA" id="ARBA00023002"/>
    </source>
</evidence>
<keyword evidence="3" id="KW-0288">FMN</keyword>
<feature type="transmembrane region" description="Helical" evidence="9">
    <location>
        <begin position="391"/>
        <end position="412"/>
    </location>
</feature>
<evidence type="ECO:0000256" key="3">
    <source>
        <dbReference type="ARBA" id="ARBA00022643"/>
    </source>
</evidence>
<evidence type="ECO:0000313" key="12">
    <source>
        <dbReference type="Proteomes" id="UP000033647"/>
    </source>
</evidence>
<evidence type="ECO:0000256" key="8">
    <source>
        <dbReference type="SAM" id="MobiDB-lite"/>
    </source>
</evidence>
<feature type="transmembrane region" description="Helical" evidence="9">
    <location>
        <begin position="202"/>
        <end position="221"/>
    </location>
</feature>
<dbReference type="PANTHER" id="PTHR23502">
    <property type="entry name" value="MAJOR FACILITATOR SUPERFAMILY"/>
    <property type="match status" value="1"/>
</dbReference>
<feature type="transmembrane region" description="Helical" evidence="9">
    <location>
        <begin position="114"/>
        <end position="134"/>
    </location>
</feature>
<reference evidence="11 12" key="1">
    <citation type="submission" date="2015-03" db="EMBL/GenBank/DDBJ databases">
        <title>RNA-seq based gene annotation and comparative genomics of four Zymoseptoria species reveal species-specific pathogenicity related genes and transposable element activity.</title>
        <authorList>
            <person name="Grandaubert J."/>
            <person name="Bhattacharyya A."/>
            <person name="Stukenbrock E.H."/>
        </authorList>
    </citation>
    <scope>NUCLEOTIDE SEQUENCE [LARGE SCALE GENOMIC DNA]</scope>
    <source>
        <strain evidence="11 12">Zb18110</strain>
    </source>
</reference>
<dbReference type="InterPro" id="IPR011701">
    <property type="entry name" value="MFS"/>
</dbReference>
<organism evidence="11 12">
    <name type="scientific">Zymoseptoria brevis</name>
    <dbReference type="NCBI Taxonomy" id="1047168"/>
    <lineage>
        <taxon>Eukaryota</taxon>
        <taxon>Fungi</taxon>
        <taxon>Dikarya</taxon>
        <taxon>Ascomycota</taxon>
        <taxon>Pezizomycotina</taxon>
        <taxon>Dothideomycetes</taxon>
        <taxon>Dothideomycetidae</taxon>
        <taxon>Mycosphaerellales</taxon>
        <taxon>Mycosphaerellaceae</taxon>
        <taxon>Zymoseptoria</taxon>
    </lineage>
</organism>
<keyword evidence="6" id="KW-0560">Oxidoreductase</keyword>
<feature type="region of interest" description="Disordered" evidence="8">
    <location>
        <begin position="529"/>
        <end position="585"/>
    </location>
</feature>
<feature type="transmembrane region" description="Helical" evidence="9">
    <location>
        <begin position="347"/>
        <end position="370"/>
    </location>
</feature>
<dbReference type="GO" id="GO:0018580">
    <property type="term" value="F:nitronate monooxygenase activity"/>
    <property type="evidence" value="ECO:0007669"/>
    <property type="project" value="InterPro"/>
</dbReference>
<dbReference type="PANTHER" id="PTHR23502:SF13">
    <property type="entry name" value="MULTIDRUG TRANSPORTER, PUTATIVE (AFU_ORTHOLOGUE AFUA_2G12550)-RELATED"/>
    <property type="match status" value="1"/>
</dbReference>
<feature type="compositionally biased region" description="Polar residues" evidence="8">
    <location>
        <begin position="547"/>
        <end position="556"/>
    </location>
</feature>
<evidence type="ECO:0000313" key="11">
    <source>
        <dbReference type="EMBL" id="KJX92977.1"/>
    </source>
</evidence>
<keyword evidence="2" id="KW-0285">Flavoprotein</keyword>
<feature type="compositionally biased region" description="Basic and acidic residues" evidence="8">
    <location>
        <begin position="18"/>
        <end position="44"/>
    </location>
</feature>
<dbReference type="InterPro" id="IPR036259">
    <property type="entry name" value="MFS_trans_sf"/>
</dbReference>
<feature type="transmembrane region" description="Helical" evidence="9">
    <location>
        <begin position="461"/>
        <end position="479"/>
    </location>
</feature>
<evidence type="ECO:0000256" key="5">
    <source>
        <dbReference type="ARBA" id="ARBA00022989"/>
    </source>
</evidence>
<feature type="transmembrane region" description="Helical" evidence="9">
    <location>
        <begin position="78"/>
        <end position="94"/>
    </location>
</feature>
<dbReference type="Gene3D" id="1.20.1250.20">
    <property type="entry name" value="MFS general substrate transporter like domains"/>
    <property type="match status" value="1"/>
</dbReference>
<evidence type="ECO:0000256" key="9">
    <source>
        <dbReference type="SAM" id="Phobius"/>
    </source>
</evidence>
<feature type="domain" description="Major facilitator superfamily (MFS) profile" evidence="10">
    <location>
        <begin position="80"/>
        <end position="518"/>
    </location>
</feature>
<dbReference type="GO" id="GO:0005886">
    <property type="term" value="C:plasma membrane"/>
    <property type="evidence" value="ECO:0007669"/>
    <property type="project" value="TreeGrafter"/>
</dbReference>
<evidence type="ECO:0000256" key="1">
    <source>
        <dbReference type="ARBA" id="ARBA00004141"/>
    </source>
</evidence>
<keyword evidence="12" id="KW-1185">Reference proteome</keyword>
<dbReference type="PROSITE" id="PS50850">
    <property type="entry name" value="MFS"/>
    <property type="match status" value="1"/>
</dbReference>
<dbReference type="STRING" id="1047168.A0A0F4G7K8"/>
<accession>A0A0F4G7K8</accession>
<dbReference type="Proteomes" id="UP000033647">
    <property type="component" value="Unassembled WGS sequence"/>
</dbReference>
<dbReference type="InterPro" id="IPR013785">
    <property type="entry name" value="Aldolase_TIM"/>
</dbReference>
<evidence type="ECO:0000256" key="7">
    <source>
        <dbReference type="ARBA" id="ARBA00023136"/>
    </source>
</evidence>
<dbReference type="Pfam" id="PF03060">
    <property type="entry name" value="NMO"/>
    <property type="match status" value="1"/>
</dbReference>
<sequence length="910" mass="98660">MAPRDPPTVMNQADLDAANEKLHQTADGERSSKEASDHDGADGEKAELDRLGTYDKYEITEEDCYDELGFGFSKGKKWYIISVIFIVQVSMNFNTSLYSNAIPGISEEFGVSAQAARCGAMIFLVTYAFGCELWAPWSEEFGRWPILQLSLLFVNIFQLPVALAPNFASIMVGRALGGLSTAGGSVTLGMIADMWESDNQQYAVAFVVFSSVGGSILGPIVGGFSEAYLGWRWSIWIQLIFGGFVQILHFCTVPETRTTRMMNNIAKKRRKATRANVWGPDELVPPSQRLSAKEIMVTWIRPFKMFLTEPIVLVLSLLSGFSDALIFMFIQSFALVYKQWGFSTVQIGLAFIPIGVGYLIAWLAFIPAIRRNIREREAKPDDEKAQYESRLWFLLYTAPCLPIGLFGFAWTIQGPPIHWIGSMIFAAIVGIANYAIYMATIDYMICAYGPYSASATGGNGWARDFLAGVLTVPATPFFSNIGADTGMNLEYASTILACISTVLVVAVYAVYYWGPTLRKNSKFAQALAKDKDDNGGRRGSALPYGSRQGSVVSQTAMRPGPGQRTRSQQQRFFGERRSNPNSRSNSVMGGFALAALATAVSRAGGLGLIGSDGDMQNLLVELTQADKDLNRHHGLLPIGVGLLAFVTKEHDALPILQKFKPAVAWLFAAEDIGDYTKWTESVRRILPKTQVWIQIGSVEGALSIAKNARPDVLCIQGSDAGGHGYEKGAGIISLLPEVVDALSNAGCDHIRLVAAGGIADGRAAAAALTLGAQGVVLGTRFLAASETKVHPAYRKAILAANDGGQNTVRSKLFDNLRGPNVWPGLYDGRSIGMESFREHVAGVDLDEIRKRHKAALQTESKGFAEDGSGRAAMWAGTGVGLVKREEPADDIVEAIRAGIVKALEGANARL</sequence>
<feature type="region of interest" description="Disordered" evidence="8">
    <location>
        <begin position="17"/>
        <end position="44"/>
    </location>
</feature>
<dbReference type="SUPFAM" id="SSF103473">
    <property type="entry name" value="MFS general substrate transporter"/>
    <property type="match status" value="1"/>
</dbReference>
<feature type="transmembrane region" description="Helical" evidence="9">
    <location>
        <begin position="233"/>
        <end position="253"/>
    </location>
</feature>
<gene>
    <name evidence="11" type="ORF">TI39_contig4477g00003</name>
</gene>
<protein>
    <recommendedName>
        <fullName evidence="10">Major facilitator superfamily (MFS) profile domain-containing protein</fullName>
    </recommendedName>
</protein>
<name>A0A0F4G7K8_9PEZI</name>
<dbReference type="EMBL" id="LAFY01004436">
    <property type="protein sequence ID" value="KJX92977.1"/>
    <property type="molecule type" value="Genomic_DNA"/>
</dbReference>
<dbReference type="InterPro" id="IPR020846">
    <property type="entry name" value="MFS_dom"/>
</dbReference>
<dbReference type="Pfam" id="PF07690">
    <property type="entry name" value="MFS_1"/>
    <property type="match status" value="1"/>
</dbReference>
<dbReference type="AlphaFoldDB" id="A0A0F4G7K8"/>
<dbReference type="Gene3D" id="3.20.20.70">
    <property type="entry name" value="Aldolase class I"/>
    <property type="match status" value="1"/>
</dbReference>
<keyword evidence="5 9" id="KW-1133">Transmembrane helix</keyword>
<feature type="transmembrane region" description="Helical" evidence="9">
    <location>
        <begin position="418"/>
        <end position="440"/>
    </location>
</feature>